<feature type="region of interest" description="Disordered" evidence="1">
    <location>
        <begin position="93"/>
        <end position="212"/>
    </location>
</feature>
<organism evidence="3 4">
    <name type="scientific">Prorocentrum cordatum</name>
    <dbReference type="NCBI Taxonomy" id="2364126"/>
    <lineage>
        <taxon>Eukaryota</taxon>
        <taxon>Sar</taxon>
        <taxon>Alveolata</taxon>
        <taxon>Dinophyceae</taxon>
        <taxon>Prorocentrales</taxon>
        <taxon>Prorocentraceae</taxon>
        <taxon>Prorocentrum</taxon>
    </lineage>
</organism>
<dbReference type="Pfam" id="PF00397">
    <property type="entry name" value="WW"/>
    <property type="match status" value="1"/>
</dbReference>
<dbReference type="Proteomes" id="UP001189429">
    <property type="component" value="Unassembled WGS sequence"/>
</dbReference>
<keyword evidence="4" id="KW-1185">Reference proteome</keyword>
<accession>A0ABN9X0U5</accession>
<evidence type="ECO:0000313" key="3">
    <source>
        <dbReference type="EMBL" id="CAK0892879.1"/>
    </source>
</evidence>
<name>A0ABN9X0U5_9DINO</name>
<dbReference type="InterPro" id="IPR001202">
    <property type="entry name" value="WW_dom"/>
</dbReference>
<dbReference type="SUPFAM" id="SSF51045">
    <property type="entry name" value="WW domain"/>
    <property type="match status" value="1"/>
</dbReference>
<protein>
    <recommendedName>
        <fullName evidence="2">WW domain-containing protein</fullName>
    </recommendedName>
</protein>
<dbReference type="SMART" id="SM00456">
    <property type="entry name" value="WW"/>
    <property type="match status" value="1"/>
</dbReference>
<gene>
    <name evidence="3" type="ORF">PCOR1329_LOCUS72409</name>
</gene>
<evidence type="ECO:0000256" key="1">
    <source>
        <dbReference type="SAM" id="MobiDB-lite"/>
    </source>
</evidence>
<proteinExistence type="predicted"/>
<comment type="caution">
    <text evidence="3">The sequence shown here is derived from an EMBL/GenBank/DDBJ whole genome shotgun (WGS) entry which is preliminary data.</text>
</comment>
<dbReference type="CDD" id="cd00201">
    <property type="entry name" value="WW"/>
    <property type="match status" value="1"/>
</dbReference>
<dbReference type="PROSITE" id="PS01159">
    <property type="entry name" value="WW_DOMAIN_1"/>
    <property type="match status" value="1"/>
</dbReference>
<feature type="domain" description="WW" evidence="2">
    <location>
        <begin position="263"/>
        <end position="297"/>
    </location>
</feature>
<evidence type="ECO:0000313" key="4">
    <source>
        <dbReference type="Proteomes" id="UP001189429"/>
    </source>
</evidence>
<evidence type="ECO:0000259" key="2">
    <source>
        <dbReference type="PROSITE" id="PS50020"/>
    </source>
</evidence>
<reference evidence="3" key="1">
    <citation type="submission" date="2023-10" db="EMBL/GenBank/DDBJ databases">
        <authorList>
            <person name="Chen Y."/>
            <person name="Shah S."/>
            <person name="Dougan E. K."/>
            <person name="Thang M."/>
            <person name="Chan C."/>
        </authorList>
    </citation>
    <scope>NUCLEOTIDE SEQUENCE [LARGE SCALE GENOMIC DNA]</scope>
</reference>
<feature type="compositionally biased region" description="Low complexity" evidence="1">
    <location>
        <begin position="110"/>
        <end position="121"/>
    </location>
</feature>
<dbReference type="PROSITE" id="PS50020">
    <property type="entry name" value="WW_DOMAIN_2"/>
    <property type="match status" value="1"/>
</dbReference>
<dbReference type="Gene3D" id="2.20.70.10">
    <property type="match status" value="1"/>
</dbReference>
<dbReference type="EMBL" id="CAUYUJ010019677">
    <property type="protein sequence ID" value="CAK0892879.1"/>
    <property type="molecule type" value="Genomic_DNA"/>
</dbReference>
<dbReference type="InterPro" id="IPR036020">
    <property type="entry name" value="WW_dom_sf"/>
</dbReference>
<feature type="compositionally biased region" description="Low complexity" evidence="1">
    <location>
        <begin position="182"/>
        <end position="200"/>
    </location>
</feature>
<sequence length="297" mass="31761">MVVLARLRWIQRQVATRRVHISIGEAKDPVKMKYKIVLSPERAPPGPAHSLVVSSVIEDLISSLGTLSATDRGHAHSDGTSVVQIWLDKPQLRRDDPVLPSRAEEDDGAKAPAPRAAPAALPKDEQPEEEEFGKRSAPRRRRGTPMPSRAPSVGASSCHSAERPAATTVVVEDVKTSADGKTGAAGVAAPPSATARSSAPVRHADEPTPVPETPEAMVSAAVTDEGAFMQQPPAVSGQTPASNVVDMQALVRQFQALRQQLPPVLPQSWEMARDPASGVTYFFNRVTGETSWLPPHM</sequence>